<evidence type="ECO:0000313" key="1">
    <source>
        <dbReference type="EMBL" id="KKR97664.1"/>
    </source>
</evidence>
<dbReference type="AlphaFoldDB" id="A0A0G0V9R3"/>
<accession>A0A0G0V9R3</accession>
<dbReference type="Proteomes" id="UP000033930">
    <property type="component" value="Unassembled WGS sequence"/>
</dbReference>
<evidence type="ECO:0008006" key="3">
    <source>
        <dbReference type="Google" id="ProtNLM"/>
    </source>
</evidence>
<evidence type="ECO:0000313" key="2">
    <source>
        <dbReference type="Proteomes" id="UP000033930"/>
    </source>
</evidence>
<proteinExistence type="predicted"/>
<reference evidence="1 2" key="1">
    <citation type="journal article" date="2015" name="Nature">
        <title>rRNA introns, odd ribosomes, and small enigmatic genomes across a large radiation of phyla.</title>
        <authorList>
            <person name="Brown C.T."/>
            <person name="Hug L.A."/>
            <person name="Thomas B.C."/>
            <person name="Sharon I."/>
            <person name="Castelle C.J."/>
            <person name="Singh A."/>
            <person name="Wilkins M.J."/>
            <person name="Williams K.H."/>
            <person name="Banfield J.F."/>
        </authorList>
    </citation>
    <scope>NUCLEOTIDE SEQUENCE [LARGE SCALE GENOMIC DNA]</scope>
</reference>
<comment type="caution">
    <text evidence="1">The sequence shown here is derived from an EMBL/GenBank/DDBJ whole genome shotgun (WGS) entry which is preliminary data.</text>
</comment>
<name>A0A0G0V9R3_9BACT</name>
<organism evidence="1 2">
    <name type="scientific">Candidatus Uhrbacteria bacterium GW2011_GWC1_41_20</name>
    <dbReference type="NCBI Taxonomy" id="1618983"/>
    <lineage>
        <taxon>Bacteria</taxon>
        <taxon>Candidatus Uhriibacteriota</taxon>
    </lineage>
</organism>
<gene>
    <name evidence="1" type="ORF">UU50_C0026G0002</name>
</gene>
<sequence length="67" mass="7701">MTDTATRSKWVTELNNRIQTIVHNLGLNTDLGAHMKEFVFQVAREQYMAGNKNGIRWARTNPPRETA</sequence>
<dbReference type="EMBL" id="LCAW01000026">
    <property type="protein sequence ID" value="KKR97664.1"/>
    <property type="molecule type" value="Genomic_DNA"/>
</dbReference>
<protein>
    <recommendedName>
        <fullName evidence="3">PH domain-containing protein</fullName>
    </recommendedName>
</protein>